<protein>
    <submittedName>
        <fullName evidence="2">Truncated putative inner membrane protein</fullName>
    </submittedName>
</protein>
<proteinExistence type="predicted"/>
<evidence type="ECO:0000256" key="1">
    <source>
        <dbReference type="SAM" id="Phobius"/>
    </source>
</evidence>
<dbReference type="Proteomes" id="UP000006036">
    <property type="component" value="Chromosome 1"/>
</dbReference>
<dbReference type="AlphaFoldDB" id="A0AAI8MNG0"/>
<name>A0AAI8MNG0_9HELI</name>
<accession>A0AAI8MNG0</accession>
<feature type="transmembrane region" description="Helical" evidence="1">
    <location>
        <begin position="140"/>
        <end position="163"/>
    </location>
</feature>
<dbReference type="RefSeq" id="WP_015453437.1">
    <property type="nucleotide sequence ID" value="NC_020555.1"/>
</dbReference>
<feature type="transmembrane region" description="Helical" evidence="1">
    <location>
        <begin position="183"/>
        <end position="204"/>
    </location>
</feature>
<sequence length="210" mass="24215">MKNTHIKQRGGGHNLNVEKDLNVAKIRQDSFFDKDKFSQARIRFKNTKLKTLVFNIFTPHATIDSKTYTTYRNISILAILNICFIICVFSPYAIYSSDVSQFDISQTYQTLGALFGFFILSSFGFIYFTSFFYKTRLLKIGTYGVSVILCIGLVYTFVLVGDYGAMDHFILQKLSFSNPDLRFQKYVCFILAVCVSIIFCLLMTKWLKQI</sequence>
<gene>
    <name evidence="2" type="ORF">HCBAA847_0899</name>
</gene>
<keyword evidence="1" id="KW-1133">Transmembrane helix</keyword>
<keyword evidence="1" id="KW-0472">Membrane</keyword>
<evidence type="ECO:0000313" key="2">
    <source>
        <dbReference type="EMBL" id="BAM32137.1"/>
    </source>
</evidence>
<reference evidence="2 3" key="1">
    <citation type="journal article" date="2012" name="J. Bacteriol.">
        <title>Complete Genome Sequence of Helicobacter cinaedi Type Strain ATCC BAA-847.</title>
        <authorList>
            <person name="Miyoshi-Akiyama T."/>
            <person name="Takeshita N."/>
            <person name="Ohmagari N."/>
            <person name="Kirikae T."/>
        </authorList>
    </citation>
    <scope>NUCLEOTIDE SEQUENCE [LARGE SCALE GENOMIC DNA]</scope>
    <source>
        <strain evidence="2 3">ATCC BAA-847</strain>
    </source>
</reference>
<dbReference type="KEGG" id="hcb:HCBAA847_0899"/>
<feature type="transmembrane region" description="Helical" evidence="1">
    <location>
        <begin position="107"/>
        <end position="128"/>
    </location>
</feature>
<feature type="transmembrane region" description="Helical" evidence="1">
    <location>
        <begin position="74"/>
        <end position="95"/>
    </location>
</feature>
<keyword evidence="1" id="KW-0812">Transmembrane</keyword>
<evidence type="ECO:0000313" key="3">
    <source>
        <dbReference type="Proteomes" id="UP000006036"/>
    </source>
</evidence>
<dbReference type="EMBL" id="AP012492">
    <property type="protein sequence ID" value="BAM32137.1"/>
    <property type="molecule type" value="Genomic_DNA"/>
</dbReference>
<organism evidence="2 3">
    <name type="scientific">Helicobacter cinaedi CCUG 18818 = ATCC BAA-847</name>
    <dbReference type="NCBI Taxonomy" id="537971"/>
    <lineage>
        <taxon>Bacteria</taxon>
        <taxon>Pseudomonadati</taxon>
        <taxon>Campylobacterota</taxon>
        <taxon>Epsilonproteobacteria</taxon>
        <taxon>Campylobacterales</taxon>
        <taxon>Helicobacteraceae</taxon>
        <taxon>Helicobacter</taxon>
    </lineage>
</organism>